<protein>
    <recommendedName>
        <fullName evidence="2">Apoptosis regulatory protein Siva</fullName>
    </recommendedName>
</protein>
<dbReference type="Pfam" id="PF05458">
    <property type="entry name" value="Siva"/>
    <property type="match status" value="1"/>
</dbReference>
<reference evidence="1" key="1">
    <citation type="submission" date="2021-01" db="EMBL/GenBank/DDBJ databases">
        <authorList>
            <person name="Corre E."/>
            <person name="Pelletier E."/>
            <person name="Niang G."/>
            <person name="Scheremetjew M."/>
            <person name="Finn R."/>
            <person name="Kale V."/>
            <person name="Holt S."/>
            <person name="Cochrane G."/>
            <person name="Meng A."/>
            <person name="Brown T."/>
            <person name="Cohen L."/>
        </authorList>
    </citation>
    <scope>NUCLEOTIDE SEQUENCE</scope>
    <source>
        <strain evidence="1">SoJaBio B1-5/56/2</strain>
    </source>
</reference>
<dbReference type="PANTHER" id="PTHR14365:SF1">
    <property type="entry name" value="APOPTOSIS REGULATORY PROTEIN SIVA"/>
    <property type="match status" value="1"/>
</dbReference>
<sequence length="136" mass="15396">MSFFLGKRQYEDDGELEERSRSFKTTKLDMETVYANTLQKLVSGSKAAGNYHCGSQCSSCSRASGTVECSYCMQMTCDTCVRQCAGCQGPFCELCTITNYDLRHDRMFCFHCERENTNTNTNNQVNHHNQFLSVGC</sequence>
<name>A0A7S4KDI2_9EUKA</name>
<evidence type="ECO:0008006" key="2">
    <source>
        <dbReference type="Google" id="ProtNLM"/>
    </source>
</evidence>
<dbReference type="PANTHER" id="PTHR14365">
    <property type="entry name" value="APOPTOSIS REGULATORY PROTEIN SIVA"/>
    <property type="match status" value="1"/>
</dbReference>
<gene>
    <name evidence="1" type="ORF">NAES01612_LOCUS5464</name>
</gene>
<dbReference type="InterPro" id="IPR022773">
    <property type="entry name" value="Siva"/>
</dbReference>
<proteinExistence type="predicted"/>
<organism evidence="1">
    <name type="scientific">Paramoeba aestuarina</name>
    <dbReference type="NCBI Taxonomy" id="180227"/>
    <lineage>
        <taxon>Eukaryota</taxon>
        <taxon>Amoebozoa</taxon>
        <taxon>Discosea</taxon>
        <taxon>Flabellinia</taxon>
        <taxon>Dactylopodida</taxon>
        <taxon>Paramoebidae</taxon>
        <taxon>Paramoeba</taxon>
    </lineage>
</organism>
<dbReference type="EMBL" id="HBKR01008264">
    <property type="protein sequence ID" value="CAE2291568.1"/>
    <property type="molecule type" value="Transcribed_RNA"/>
</dbReference>
<dbReference type="AlphaFoldDB" id="A0A7S4KDI2"/>
<accession>A0A7S4KDI2</accession>
<evidence type="ECO:0000313" key="1">
    <source>
        <dbReference type="EMBL" id="CAE2291568.1"/>
    </source>
</evidence>
<dbReference type="GO" id="GO:0005175">
    <property type="term" value="F:CD27 receptor binding"/>
    <property type="evidence" value="ECO:0007669"/>
    <property type="project" value="TreeGrafter"/>
</dbReference>